<organism evidence="4 5">
    <name type="scientific">Thalassovita gelatinovora</name>
    <name type="common">Thalassobius gelatinovorus</name>
    <dbReference type="NCBI Taxonomy" id="53501"/>
    <lineage>
        <taxon>Bacteria</taxon>
        <taxon>Pseudomonadati</taxon>
        <taxon>Pseudomonadota</taxon>
        <taxon>Alphaproteobacteria</taxon>
        <taxon>Rhodobacterales</taxon>
        <taxon>Roseobacteraceae</taxon>
        <taxon>Thalassovita</taxon>
    </lineage>
</organism>
<dbReference type="InterPro" id="IPR003593">
    <property type="entry name" value="AAA+_ATPase"/>
</dbReference>
<dbReference type="GO" id="GO:0016887">
    <property type="term" value="F:ATP hydrolysis activity"/>
    <property type="evidence" value="ECO:0007669"/>
    <property type="project" value="InterPro"/>
</dbReference>
<evidence type="ECO:0000313" key="4">
    <source>
        <dbReference type="EMBL" id="CUH67820.1"/>
    </source>
</evidence>
<evidence type="ECO:0000313" key="5">
    <source>
        <dbReference type="Proteomes" id="UP000051587"/>
    </source>
</evidence>
<dbReference type="CDD" id="cd03230">
    <property type="entry name" value="ABC_DR_subfamily_A"/>
    <property type="match status" value="1"/>
</dbReference>
<protein>
    <submittedName>
        <fullName evidence="4">Putative ABC transporter ATP-binding protein YbhF</fullName>
    </submittedName>
</protein>
<dbReference type="Pfam" id="PF00005">
    <property type="entry name" value="ABC_tran"/>
    <property type="match status" value="1"/>
</dbReference>
<dbReference type="Proteomes" id="UP000051587">
    <property type="component" value="Unassembled WGS sequence"/>
</dbReference>
<dbReference type="PANTHER" id="PTHR43038">
    <property type="entry name" value="ATP-BINDING CASSETTE, SUB-FAMILY H, MEMBER 1"/>
    <property type="match status" value="1"/>
</dbReference>
<dbReference type="InterPro" id="IPR017871">
    <property type="entry name" value="ABC_transporter-like_CS"/>
</dbReference>
<evidence type="ECO:0000256" key="2">
    <source>
        <dbReference type="ARBA" id="ARBA00022840"/>
    </source>
</evidence>
<proteinExistence type="predicted"/>
<evidence type="ECO:0000259" key="3">
    <source>
        <dbReference type="PROSITE" id="PS50893"/>
    </source>
</evidence>
<feature type="domain" description="ABC transporter" evidence="3">
    <location>
        <begin position="6"/>
        <end position="232"/>
    </location>
</feature>
<accession>A0A0P1G6U2</accession>
<dbReference type="Gene3D" id="3.40.50.300">
    <property type="entry name" value="P-loop containing nucleotide triphosphate hydrolases"/>
    <property type="match status" value="1"/>
</dbReference>
<keyword evidence="5" id="KW-1185">Reference proteome</keyword>
<dbReference type="RefSeq" id="WP_058263897.1">
    <property type="nucleotide sequence ID" value="NZ_CP051181.1"/>
</dbReference>
<name>A0A0P1G6U2_THAGE</name>
<dbReference type="SMART" id="SM00382">
    <property type="entry name" value="AAA"/>
    <property type="match status" value="1"/>
</dbReference>
<dbReference type="PROSITE" id="PS50893">
    <property type="entry name" value="ABC_TRANSPORTER_2"/>
    <property type="match status" value="1"/>
</dbReference>
<dbReference type="GO" id="GO:0005524">
    <property type="term" value="F:ATP binding"/>
    <property type="evidence" value="ECO:0007669"/>
    <property type="project" value="UniProtKB-KW"/>
</dbReference>
<dbReference type="OrthoDB" id="9778547at2"/>
<evidence type="ECO:0000256" key="1">
    <source>
        <dbReference type="ARBA" id="ARBA00022741"/>
    </source>
</evidence>
<dbReference type="InterPro" id="IPR003439">
    <property type="entry name" value="ABC_transporter-like_ATP-bd"/>
</dbReference>
<dbReference type="PROSITE" id="PS00211">
    <property type="entry name" value="ABC_TRANSPORTER_1"/>
    <property type="match status" value="1"/>
</dbReference>
<keyword evidence="1" id="KW-0547">Nucleotide-binding</keyword>
<dbReference type="SUPFAM" id="SSF52540">
    <property type="entry name" value="P-loop containing nucleoside triphosphate hydrolases"/>
    <property type="match status" value="1"/>
</dbReference>
<dbReference type="EMBL" id="CYSA01000026">
    <property type="protein sequence ID" value="CUH67820.1"/>
    <property type="molecule type" value="Genomic_DNA"/>
</dbReference>
<dbReference type="AlphaFoldDB" id="A0A0P1G6U2"/>
<dbReference type="STRING" id="53501.SAMN04488043_10129"/>
<dbReference type="InterPro" id="IPR027417">
    <property type="entry name" value="P-loop_NTPase"/>
</dbReference>
<dbReference type="PANTHER" id="PTHR43038:SF3">
    <property type="entry name" value="ABC TRANSPORTER G FAMILY MEMBER 20 ISOFORM X1"/>
    <property type="match status" value="1"/>
</dbReference>
<sequence>MTEPAIDVSGLVKRFDGRTVVDHVSMRVEQGEIAGFLGPNGSGKTTTIRVMCGLLTADEGHGRVLGHDLRKRHLIKREIGYMTQRFSLYEDLTIAENLAFVAGLYGLNPVQSFVRDTLADLGLTARRDQLAGTLSGGWKQRLALAACVMHNPRLLLLDEPTAGVDPKARREFWDEIHLRAENGLTVLVSTHYMDEAERCHRINYISYGRLVASGTVADVLAKAGLTTWVLEGPNTPDAAKLLAGKPGVDEVTHFGTTLHVVGRDAAALKRSVADAVQATGVQGQPADTTLEDAFIRFMADGQDNMQ</sequence>
<reference evidence="4 5" key="1">
    <citation type="submission" date="2015-09" db="EMBL/GenBank/DDBJ databases">
        <authorList>
            <consortium name="Swine Surveillance"/>
        </authorList>
    </citation>
    <scope>NUCLEOTIDE SEQUENCE [LARGE SCALE GENOMIC DNA]</scope>
    <source>
        <strain evidence="4 5">CECT 4357</strain>
    </source>
</reference>
<gene>
    <name evidence="4" type="primary">ybhF_2</name>
    <name evidence="4" type="ORF">TG4357_03231</name>
</gene>
<keyword evidence="2 4" id="KW-0067">ATP-binding</keyword>